<evidence type="ECO:0000256" key="2">
    <source>
        <dbReference type="ARBA" id="ARBA00023002"/>
    </source>
</evidence>
<dbReference type="InterPro" id="IPR036291">
    <property type="entry name" value="NAD(P)-bd_dom_sf"/>
</dbReference>
<evidence type="ECO:0000256" key="3">
    <source>
        <dbReference type="RuleBase" id="RU000363"/>
    </source>
</evidence>
<proteinExistence type="inferred from homology"/>
<keyword evidence="2" id="KW-0560">Oxidoreductase</keyword>
<dbReference type="Proteomes" id="UP001185092">
    <property type="component" value="Unassembled WGS sequence"/>
</dbReference>
<dbReference type="Pfam" id="PF00106">
    <property type="entry name" value="adh_short"/>
    <property type="match status" value="1"/>
</dbReference>
<keyword evidence="5" id="KW-1185">Reference proteome</keyword>
<gene>
    <name evidence="4" type="ORF">HNQ88_003438</name>
</gene>
<accession>A0AAE4BU62</accession>
<dbReference type="CDD" id="cd05233">
    <property type="entry name" value="SDR_c"/>
    <property type="match status" value="1"/>
</dbReference>
<dbReference type="InterPro" id="IPR002347">
    <property type="entry name" value="SDR_fam"/>
</dbReference>
<dbReference type="AlphaFoldDB" id="A0AAE4BU62"/>
<comment type="caution">
    <text evidence="4">The sequence shown here is derived from an EMBL/GenBank/DDBJ whole genome shotgun (WGS) entry which is preliminary data.</text>
</comment>
<evidence type="ECO:0000313" key="4">
    <source>
        <dbReference type="EMBL" id="MDR6240372.1"/>
    </source>
</evidence>
<dbReference type="PRINTS" id="PR00080">
    <property type="entry name" value="SDRFAMILY"/>
</dbReference>
<dbReference type="EMBL" id="JAVDQD010000004">
    <property type="protein sequence ID" value="MDR6240372.1"/>
    <property type="molecule type" value="Genomic_DNA"/>
</dbReference>
<reference evidence="4" key="1">
    <citation type="submission" date="2023-07" db="EMBL/GenBank/DDBJ databases">
        <title>Genomic Encyclopedia of Type Strains, Phase IV (KMG-IV): sequencing the most valuable type-strain genomes for metagenomic binning, comparative biology and taxonomic classification.</title>
        <authorList>
            <person name="Goeker M."/>
        </authorList>
    </citation>
    <scope>NUCLEOTIDE SEQUENCE</scope>
    <source>
        <strain evidence="4">DSM 26174</strain>
    </source>
</reference>
<dbReference type="PANTHER" id="PTHR43115:SF4">
    <property type="entry name" value="DEHYDROGENASE_REDUCTASE SDR FAMILY MEMBER 11"/>
    <property type="match status" value="1"/>
</dbReference>
<name>A0AAE4BU62_9BACT</name>
<dbReference type="Gene3D" id="3.40.50.720">
    <property type="entry name" value="NAD(P)-binding Rossmann-like Domain"/>
    <property type="match status" value="1"/>
</dbReference>
<sequence>MRRKVALVTGCGKGIGRAIVEKLTEKYFVVGLSRTVVDLGLDYFKMIACDISDEQQVKKRIAEIIEDFGQVDVLVNNAGIGAFGVLEQIESDVFKQMMDVNVQGTFLMNKYVVPHMKAARVGHIVQIASDVSKRTFAEGSVYCASKYAQDAMTSSLRAEVREFNVKVSSIYPGLTDTHFAASTPGEEHKQGWLSPYDVADAVNYILSSPKHVVVDELMIHPMSQDY</sequence>
<dbReference type="SUPFAM" id="SSF51735">
    <property type="entry name" value="NAD(P)-binding Rossmann-fold domains"/>
    <property type="match status" value="1"/>
</dbReference>
<evidence type="ECO:0000256" key="1">
    <source>
        <dbReference type="ARBA" id="ARBA00006484"/>
    </source>
</evidence>
<evidence type="ECO:0000313" key="5">
    <source>
        <dbReference type="Proteomes" id="UP001185092"/>
    </source>
</evidence>
<comment type="similarity">
    <text evidence="1 3">Belongs to the short-chain dehydrogenases/reductases (SDR) family.</text>
</comment>
<dbReference type="RefSeq" id="WP_309940279.1">
    <property type="nucleotide sequence ID" value="NZ_AP025305.1"/>
</dbReference>
<protein>
    <submittedName>
        <fullName evidence="4">NADP-dependent 3-hydroxy acid dehydrogenase YdfG</fullName>
    </submittedName>
</protein>
<dbReference type="PANTHER" id="PTHR43115">
    <property type="entry name" value="DEHYDROGENASE/REDUCTASE SDR FAMILY MEMBER 11"/>
    <property type="match status" value="1"/>
</dbReference>
<dbReference type="PRINTS" id="PR00081">
    <property type="entry name" value="GDHRDH"/>
</dbReference>
<dbReference type="GO" id="GO:0016491">
    <property type="term" value="F:oxidoreductase activity"/>
    <property type="evidence" value="ECO:0007669"/>
    <property type="project" value="UniProtKB-KW"/>
</dbReference>
<organism evidence="4 5">
    <name type="scientific">Aureibacter tunicatorum</name>
    <dbReference type="NCBI Taxonomy" id="866807"/>
    <lineage>
        <taxon>Bacteria</taxon>
        <taxon>Pseudomonadati</taxon>
        <taxon>Bacteroidota</taxon>
        <taxon>Cytophagia</taxon>
        <taxon>Cytophagales</taxon>
        <taxon>Persicobacteraceae</taxon>
        <taxon>Aureibacter</taxon>
    </lineage>
</organism>